<accession>A0A6M5YGG2</accession>
<dbReference type="RefSeq" id="WP_171469399.1">
    <property type="nucleotide sequence ID" value="NZ_CP053452.2"/>
</dbReference>
<keyword evidence="1" id="KW-1133">Transmembrane helix</keyword>
<name>A0A6M5YGG2_9BACT</name>
<dbReference type="InterPro" id="IPR011453">
    <property type="entry name" value="DUF1559"/>
</dbReference>
<dbReference type="InterPro" id="IPR012902">
    <property type="entry name" value="N_methyl_site"/>
</dbReference>
<keyword evidence="1" id="KW-0472">Membrane</keyword>
<dbReference type="PANTHER" id="PTHR30093">
    <property type="entry name" value="GENERAL SECRETION PATHWAY PROTEIN G"/>
    <property type="match status" value="1"/>
</dbReference>
<reference evidence="4" key="1">
    <citation type="submission" date="2020-05" db="EMBL/GenBank/DDBJ databases">
        <title>Frigoriglobus tundricola gen. nov., sp. nov., a psychrotolerant cellulolytic planctomycete of the family Gemmataceae with two divergent copies of 16S rRNA gene.</title>
        <authorList>
            <person name="Kulichevskaya I.S."/>
            <person name="Ivanova A.A."/>
            <person name="Naumoff D.G."/>
            <person name="Beletsky A.V."/>
            <person name="Rijpstra W.I.C."/>
            <person name="Sinninghe Damste J.S."/>
            <person name="Mardanov A.V."/>
            <person name="Ravin N.V."/>
            <person name="Dedysh S.N."/>
        </authorList>
    </citation>
    <scope>NUCLEOTIDE SEQUENCE [LARGE SCALE GENOMIC DNA]</scope>
    <source>
        <strain evidence="4">PL17</strain>
    </source>
</reference>
<dbReference type="Pfam" id="PF07596">
    <property type="entry name" value="SBP_bac_10"/>
    <property type="match status" value="1"/>
</dbReference>
<dbReference type="AlphaFoldDB" id="A0A6M5YGG2"/>
<dbReference type="NCBIfam" id="TIGR02532">
    <property type="entry name" value="IV_pilin_GFxxxE"/>
    <property type="match status" value="1"/>
</dbReference>
<gene>
    <name evidence="3" type="ORF">FTUN_0642</name>
</gene>
<dbReference type="NCBIfam" id="TIGR04294">
    <property type="entry name" value="pre_pil_HX9DG"/>
    <property type="match status" value="1"/>
</dbReference>
<evidence type="ECO:0000256" key="1">
    <source>
        <dbReference type="SAM" id="Phobius"/>
    </source>
</evidence>
<dbReference type="EMBL" id="CP053452">
    <property type="protein sequence ID" value="QJW93139.1"/>
    <property type="molecule type" value="Genomic_DNA"/>
</dbReference>
<organism evidence="3 4">
    <name type="scientific">Frigoriglobus tundricola</name>
    <dbReference type="NCBI Taxonomy" id="2774151"/>
    <lineage>
        <taxon>Bacteria</taxon>
        <taxon>Pseudomonadati</taxon>
        <taxon>Planctomycetota</taxon>
        <taxon>Planctomycetia</taxon>
        <taxon>Gemmatales</taxon>
        <taxon>Gemmataceae</taxon>
        <taxon>Frigoriglobus</taxon>
    </lineage>
</organism>
<keyword evidence="1" id="KW-0812">Transmembrane</keyword>
<dbReference type="InterPro" id="IPR045584">
    <property type="entry name" value="Pilin-like"/>
</dbReference>
<feature type="transmembrane region" description="Helical" evidence="1">
    <location>
        <begin position="12"/>
        <end position="35"/>
    </location>
</feature>
<dbReference type="PROSITE" id="PS00409">
    <property type="entry name" value="PROKAR_NTER_METHYL"/>
    <property type="match status" value="1"/>
</dbReference>
<protein>
    <recommendedName>
        <fullName evidence="2">DUF1559 domain-containing protein</fullName>
    </recommendedName>
</protein>
<dbReference type="PANTHER" id="PTHR30093:SF2">
    <property type="entry name" value="TYPE II SECRETION SYSTEM PROTEIN H"/>
    <property type="match status" value="1"/>
</dbReference>
<dbReference type="InterPro" id="IPR027558">
    <property type="entry name" value="Pre_pil_HX9DG_C"/>
</dbReference>
<proteinExistence type="predicted"/>
<dbReference type="KEGG" id="ftj:FTUN_0642"/>
<dbReference type="SUPFAM" id="SSF54523">
    <property type="entry name" value="Pili subunits"/>
    <property type="match status" value="1"/>
</dbReference>
<sequence length="334" mass="35044">MPRPRTAIRTGFTLIELLVVIAIIAVLIGLLLPAVQKVREAAARMSCTNNLKQLGLGLHNFENTRGYFPAYADDRSSWGPWLSNMTSTNNGVWLQQISPYVEVPFGKDDTVVKILQCPSHPFAGQLSNGIGLTFYVGLWETEKATEGSASYSSDGSTTTVTCPNDTGVIAQGVSTSVLNFSDFSGSTSNGPGGVAITAITDGTSNTVVLGERGTDPGRQYSCWRGRGDAINVMSPVRNLGAYGTFTTQDGSGDPSVSTPCTFPAVFGPGSTTDYCAFNAINSMHLGGGNFVFADGHVGFITFAAAHSLVTVSGGSKTLLEALVSRASGEVVPNY</sequence>
<evidence type="ECO:0000313" key="4">
    <source>
        <dbReference type="Proteomes" id="UP000503447"/>
    </source>
</evidence>
<dbReference type="Pfam" id="PF07963">
    <property type="entry name" value="N_methyl"/>
    <property type="match status" value="1"/>
</dbReference>
<dbReference type="Gene3D" id="3.30.700.10">
    <property type="entry name" value="Glycoprotein, Type 4 Pilin"/>
    <property type="match status" value="1"/>
</dbReference>
<feature type="domain" description="DUF1559" evidence="2">
    <location>
        <begin position="36"/>
        <end position="301"/>
    </location>
</feature>
<evidence type="ECO:0000313" key="3">
    <source>
        <dbReference type="EMBL" id="QJW93139.1"/>
    </source>
</evidence>
<keyword evidence="4" id="KW-1185">Reference proteome</keyword>
<dbReference type="Proteomes" id="UP000503447">
    <property type="component" value="Chromosome"/>
</dbReference>
<evidence type="ECO:0000259" key="2">
    <source>
        <dbReference type="Pfam" id="PF07596"/>
    </source>
</evidence>